<reference evidence="3" key="1">
    <citation type="submission" date="2005-10" db="EMBL/GenBank/DDBJ databases">
        <title>Complete sequence of Pelobacter carbinolicus DSM 2380.</title>
        <authorList>
            <person name="Copeland A."/>
            <person name="Lucas S."/>
            <person name="Lapidus A."/>
            <person name="Barry K."/>
            <person name="Detter J.C."/>
            <person name="Glavina T."/>
            <person name="Hammon N."/>
            <person name="Israni S."/>
            <person name="Pitluck S."/>
            <person name="Chertkov O."/>
            <person name="Schmutz J."/>
            <person name="Larimer F."/>
            <person name="Land M."/>
            <person name="Kyrpides N."/>
            <person name="Ivanova N."/>
            <person name="Richardson P."/>
        </authorList>
    </citation>
    <scope>NUCLEOTIDE SEQUENCE [LARGE SCALE GENOMIC DNA]</scope>
    <source>
        <strain evidence="3">DSM 2380 / NBRC 103641 / GraBd1</strain>
    </source>
</reference>
<name>Q0C6Q2_SYNC1</name>
<keyword evidence="1" id="KW-0812">Transmembrane</keyword>
<dbReference type="EMBL" id="CP000142">
    <property type="protein sequence ID" value="ABI81885.1"/>
    <property type="molecule type" value="Genomic_DNA"/>
</dbReference>
<sequence>MVWPDAIHTQCGPLRPITCGRVSVTRSRACYVLRNLKTNNNKQCRVLVLSILAGCASSCILGLSMIQAYKKLLEIAIKRL</sequence>
<dbReference type="KEGG" id="pca:Pcar_3265"/>
<gene>
    <name evidence="2" type="ordered locus">Pcar_3265</name>
</gene>
<keyword evidence="1" id="KW-0472">Membrane</keyword>
<evidence type="ECO:0000313" key="3">
    <source>
        <dbReference type="Proteomes" id="UP000002534"/>
    </source>
</evidence>
<proteinExistence type="predicted"/>
<keyword evidence="3" id="KW-1185">Reference proteome</keyword>
<feature type="transmembrane region" description="Helical" evidence="1">
    <location>
        <begin position="46"/>
        <end position="69"/>
    </location>
</feature>
<reference evidence="2 3" key="2">
    <citation type="journal article" date="2012" name="BMC Genomics">
        <title>The genome of Pelobacter carbinolicus reveals surprising metabolic capabilities and physiological features.</title>
        <authorList>
            <person name="Aklujkar M."/>
            <person name="Haveman S.A."/>
            <person name="Didonato R.Jr."/>
            <person name="Chertkov O."/>
            <person name="Han C.S."/>
            <person name="Land M.L."/>
            <person name="Brown P."/>
            <person name="Lovley D.R."/>
        </authorList>
    </citation>
    <scope>NUCLEOTIDE SEQUENCE [LARGE SCALE GENOMIC DNA]</scope>
    <source>
        <strain evidence="3">DSM 2380 / NBRC 103641 / GraBd1</strain>
    </source>
</reference>
<evidence type="ECO:0000313" key="2">
    <source>
        <dbReference type="EMBL" id="ABI81885.1"/>
    </source>
</evidence>
<dbReference type="STRING" id="338963.Pcar_3265"/>
<accession>Q0C6Q2</accession>
<keyword evidence="1" id="KW-1133">Transmembrane helix</keyword>
<dbReference type="Proteomes" id="UP000002534">
    <property type="component" value="Chromosome"/>
</dbReference>
<dbReference type="HOGENOM" id="CLU_2586585_0_0_7"/>
<protein>
    <submittedName>
        <fullName evidence="2">Uncharacterized protein</fullName>
    </submittedName>
</protein>
<organism evidence="2 3">
    <name type="scientific">Syntrophotalea carbinolica (strain DSM 2380 / NBRC 103641 / GraBd1)</name>
    <name type="common">Pelobacter carbinolicus</name>
    <dbReference type="NCBI Taxonomy" id="338963"/>
    <lineage>
        <taxon>Bacteria</taxon>
        <taxon>Pseudomonadati</taxon>
        <taxon>Thermodesulfobacteriota</taxon>
        <taxon>Desulfuromonadia</taxon>
        <taxon>Desulfuromonadales</taxon>
        <taxon>Syntrophotaleaceae</taxon>
        <taxon>Syntrophotalea</taxon>
    </lineage>
</organism>
<dbReference type="AlphaFoldDB" id="Q0C6Q2"/>
<evidence type="ECO:0000256" key="1">
    <source>
        <dbReference type="SAM" id="Phobius"/>
    </source>
</evidence>